<reference evidence="3" key="1">
    <citation type="journal article" date="2019" name="Int. J. Syst. Evol. Microbiol.">
        <title>The Global Catalogue of Microorganisms (GCM) 10K type strain sequencing project: providing services to taxonomists for standard genome sequencing and annotation.</title>
        <authorList>
            <consortium name="The Broad Institute Genomics Platform"/>
            <consortium name="The Broad Institute Genome Sequencing Center for Infectious Disease"/>
            <person name="Wu L."/>
            <person name="Ma J."/>
        </authorList>
    </citation>
    <scope>NUCLEOTIDE SEQUENCE [LARGE SCALE GENOMIC DNA]</scope>
    <source>
        <strain evidence="3">NBRC 112502</strain>
    </source>
</reference>
<evidence type="ECO:0000259" key="1">
    <source>
        <dbReference type="Pfam" id="PF13362"/>
    </source>
</evidence>
<proteinExistence type="predicted"/>
<sequence length="335" mass="36989">MCDAIRENKMSVTSGMKTDVADIIAEFTCAIKAAGIVVNQPLRLDGNLHRLPVLGDRHGAKSGAYKLHLDKMPVGYIKNWKTDYEATWRPECVPHLTAVDRQQANREIRARAIRDEQLREDRQRQAATEAQALIANALPATSHPYLALKGVRAHGLFLFDNSDLLLPLQTVDGTIWNCQRISFDAANNQSQKTYMRGALAKATFHPIGLLDTDEPLIIVEGYATGASIHEATRFPVVVACHSGNLLPVTLALREKYPSRLLLIAGDNDHHLPCRQIPLPNIGIVKAEEAAAASNALTIFPDFDSSSEGTDWNDFCQIHGGQTLQRLFEWKVEAAV</sequence>
<feature type="domain" description="Toprim" evidence="1">
    <location>
        <begin position="216"/>
        <end position="319"/>
    </location>
</feature>
<dbReference type="InterPro" id="IPR034154">
    <property type="entry name" value="TOPRIM_DnaG/twinkle"/>
</dbReference>
<dbReference type="Proteomes" id="UP001156641">
    <property type="component" value="Unassembled WGS sequence"/>
</dbReference>
<name>A0ABQ6A3R7_9PROT</name>
<dbReference type="RefSeq" id="WP_284257798.1">
    <property type="nucleotide sequence ID" value="NZ_BSOS01000052.1"/>
</dbReference>
<keyword evidence="3" id="KW-1185">Reference proteome</keyword>
<comment type="caution">
    <text evidence="2">The sequence shown here is derived from an EMBL/GenBank/DDBJ whole genome shotgun (WGS) entry which is preliminary data.</text>
</comment>
<organism evidence="2 3">
    <name type="scientific">Acidocella aquatica</name>
    <dbReference type="NCBI Taxonomy" id="1922313"/>
    <lineage>
        <taxon>Bacteria</taxon>
        <taxon>Pseudomonadati</taxon>
        <taxon>Pseudomonadota</taxon>
        <taxon>Alphaproteobacteria</taxon>
        <taxon>Acetobacterales</taxon>
        <taxon>Acidocellaceae</taxon>
        <taxon>Acidocella</taxon>
    </lineage>
</organism>
<dbReference type="EMBL" id="BSOS01000052">
    <property type="protein sequence ID" value="GLR67086.1"/>
    <property type="molecule type" value="Genomic_DNA"/>
</dbReference>
<gene>
    <name evidence="2" type="ORF">GCM10010909_17670</name>
</gene>
<accession>A0ABQ6A3R7</accession>
<evidence type="ECO:0000313" key="3">
    <source>
        <dbReference type="Proteomes" id="UP001156641"/>
    </source>
</evidence>
<evidence type="ECO:0000313" key="2">
    <source>
        <dbReference type="EMBL" id="GLR67086.1"/>
    </source>
</evidence>
<dbReference type="Pfam" id="PF13362">
    <property type="entry name" value="Toprim_3"/>
    <property type="match status" value="1"/>
</dbReference>
<dbReference type="CDD" id="cd01029">
    <property type="entry name" value="TOPRIM_primases"/>
    <property type="match status" value="1"/>
</dbReference>
<dbReference type="InterPro" id="IPR006171">
    <property type="entry name" value="TOPRIM_dom"/>
</dbReference>
<protein>
    <recommendedName>
        <fullName evidence="1">Toprim domain-containing protein</fullName>
    </recommendedName>
</protein>